<sequence>MLPIKINVSFCVYVSVFSFYAKIRIPTIFQAYYRNSFS</sequence>
<reference evidence="1 2" key="1">
    <citation type="submission" date="2014-02" db="EMBL/GenBank/DDBJ databases">
        <authorList>
            <person name="Sears C."/>
            <person name="Carroll K."/>
            <person name="Sack B.R."/>
            <person name="Qadri F."/>
            <person name="Myers L.L."/>
            <person name="Chung G.-T."/>
            <person name="Escheverria P."/>
            <person name="Fraser C.M."/>
            <person name="Sadzewicz L."/>
            <person name="Shefchek K.A."/>
            <person name="Tallon L."/>
            <person name="Das S.P."/>
            <person name="Daugherty S."/>
            <person name="Mongodin E.F."/>
        </authorList>
    </citation>
    <scope>NUCLEOTIDE SEQUENCE [LARGE SCALE GENOMIC DNA]</scope>
    <source>
        <strain evidence="2">3998T(B)3</strain>
    </source>
</reference>
<gene>
    <name evidence="1" type="ORF">M125_0865</name>
</gene>
<dbReference type="Proteomes" id="UP000020773">
    <property type="component" value="Unassembled WGS sequence"/>
</dbReference>
<dbReference type="EMBL" id="JGDB01000016">
    <property type="protein sequence ID" value="EXY92495.1"/>
    <property type="molecule type" value="Genomic_DNA"/>
</dbReference>
<comment type="caution">
    <text evidence="1">The sequence shown here is derived from an EMBL/GenBank/DDBJ whole genome shotgun (WGS) entry which is preliminary data.</text>
</comment>
<protein>
    <submittedName>
        <fullName evidence="1">Uncharacterized protein</fullName>
    </submittedName>
</protein>
<proteinExistence type="predicted"/>
<name>A0A015XIQ3_BACFG</name>
<evidence type="ECO:0000313" key="1">
    <source>
        <dbReference type="EMBL" id="EXY92495.1"/>
    </source>
</evidence>
<evidence type="ECO:0000313" key="2">
    <source>
        <dbReference type="Proteomes" id="UP000020773"/>
    </source>
</evidence>
<accession>A0A015XIQ3</accession>
<organism evidence="1 2">
    <name type="scientific">Bacteroides fragilis str. 3998T(B)3</name>
    <dbReference type="NCBI Taxonomy" id="1339316"/>
    <lineage>
        <taxon>Bacteria</taxon>
        <taxon>Pseudomonadati</taxon>
        <taxon>Bacteroidota</taxon>
        <taxon>Bacteroidia</taxon>
        <taxon>Bacteroidales</taxon>
        <taxon>Bacteroidaceae</taxon>
        <taxon>Bacteroides</taxon>
    </lineage>
</organism>
<dbReference type="AlphaFoldDB" id="A0A015XIQ3"/>